<accession>A0ABD4UDH6</accession>
<reference evidence="3 4" key="2">
    <citation type="journal article" date="2017" name="Front. Microbiol.">
        <title>Genomics Reveals a Unique Clone of Burkholderia cenocepacia Harboring an Actively Excising Novel Genomic Island.</title>
        <authorList>
            <person name="Patil P.P."/>
            <person name="Mali S."/>
            <person name="Midha S."/>
            <person name="Gautam V."/>
            <person name="Dash L."/>
            <person name="Kumar S."/>
            <person name="Shastri J."/>
            <person name="Singhal L."/>
            <person name="Patil P.B."/>
        </authorList>
    </citation>
    <scope>NUCLEOTIDE SEQUENCE [LARGE SCALE GENOMIC DNA]</scope>
    <source>
        <strain evidence="3 4">BC-19</strain>
    </source>
</reference>
<proteinExistence type="predicted"/>
<protein>
    <recommendedName>
        <fullName evidence="5">Leucine-rich repeat domain-containing protein</fullName>
    </recommendedName>
</protein>
<dbReference type="InterPro" id="IPR032675">
    <property type="entry name" value="LRR_dom_sf"/>
</dbReference>
<dbReference type="Gene3D" id="3.80.10.10">
    <property type="entry name" value="Ribonuclease Inhibitor"/>
    <property type="match status" value="1"/>
</dbReference>
<dbReference type="RefSeq" id="WP_143262405.1">
    <property type="nucleotide sequence ID" value="NZ_JYMX02000008.1"/>
</dbReference>
<dbReference type="Proteomes" id="UP000191686">
    <property type="component" value="Unassembled WGS sequence"/>
</dbReference>
<dbReference type="PANTHER" id="PTHR47566:SF1">
    <property type="entry name" value="PROTEIN NUD1"/>
    <property type="match status" value="1"/>
</dbReference>
<dbReference type="SUPFAM" id="SSF52058">
    <property type="entry name" value="L domain-like"/>
    <property type="match status" value="1"/>
</dbReference>
<comment type="caution">
    <text evidence="3">The sequence shown here is derived from an EMBL/GenBank/DDBJ whole genome shotgun (WGS) entry which is preliminary data.</text>
</comment>
<evidence type="ECO:0000313" key="4">
    <source>
        <dbReference type="Proteomes" id="UP000191686"/>
    </source>
</evidence>
<organism evidence="3 4">
    <name type="scientific">Burkholderia cenocepacia</name>
    <dbReference type="NCBI Taxonomy" id="95486"/>
    <lineage>
        <taxon>Bacteria</taxon>
        <taxon>Pseudomonadati</taxon>
        <taxon>Pseudomonadota</taxon>
        <taxon>Betaproteobacteria</taxon>
        <taxon>Burkholderiales</taxon>
        <taxon>Burkholderiaceae</taxon>
        <taxon>Burkholderia</taxon>
        <taxon>Burkholderia cepacia complex</taxon>
    </lineage>
</organism>
<keyword evidence="1" id="KW-0433">Leucine-rich repeat</keyword>
<name>A0ABD4UDH6_9BURK</name>
<sequence>MNLISRYFEQRKIDAFMKNIGMTKDDYTVNKDDMSVNVSISVDLSERGLKLIPIKFRFVDGDFDCSFNELKSLKNCPKKIAGSFNCSVNQITSLEFGPAEIGCGNSEGFEYDGIVYDPAPQCSYSCSNNRLTSLKGISKDIGTALDCSNNALVSLEHLPPGFWAKVNASGNRITSLRGLTEEGCHKYIDLSYNQITSLEGCPGSILSLDVKRNSLQTLEGIPKGAELEDLNVSGNDLVSLEGCPRVLDSLYCSNNKLITLCGGAEHVFHNFDCSSNALTDLVGGPKDMSGNGVYKASNNDLKTLNGAPKADSIKSFNVSSNGSLREFDRHIKADHIDISNTHVKIHECIKNMEYCERLKYRSDIQKPELQFSVPLQFNVSDIEIPESLQPMGTDNSDDFKSVKLKSRRGTLKMNYVPRKQELQRCTSNTSWEEIKTSWKEIIKVCDTIAFKEAMEAKLATKIERIEDLPMAKAQSHTQCATRSGKRKI</sequence>
<dbReference type="InterPro" id="IPR052574">
    <property type="entry name" value="CDIRP"/>
</dbReference>
<dbReference type="PANTHER" id="PTHR47566">
    <property type="match status" value="1"/>
</dbReference>
<dbReference type="AlphaFoldDB" id="A0ABD4UDH6"/>
<gene>
    <name evidence="3" type="ORF">UE95_012495</name>
</gene>
<keyword evidence="2" id="KW-0677">Repeat</keyword>
<evidence type="ECO:0000313" key="3">
    <source>
        <dbReference type="EMBL" id="MCW3712107.1"/>
    </source>
</evidence>
<evidence type="ECO:0000256" key="2">
    <source>
        <dbReference type="ARBA" id="ARBA00022737"/>
    </source>
</evidence>
<evidence type="ECO:0008006" key="5">
    <source>
        <dbReference type="Google" id="ProtNLM"/>
    </source>
</evidence>
<evidence type="ECO:0000256" key="1">
    <source>
        <dbReference type="ARBA" id="ARBA00022614"/>
    </source>
</evidence>
<dbReference type="EMBL" id="JYMX02000008">
    <property type="protein sequence ID" value="MCW3712107.1"/>
    <property type="molecule type" value="Genomic_DNA"/>
</dbReference>
<reference evidence="3 4" key="1">
    <citation type="journal article" date="2017" name="Front. Microbiol.">
        <title>Genomics reveals a unique clone of Burkholderia cenocepacia harbouring an actively excising novel genomic island.</title>
        <authorList>
            <person name="Patil P."/>
            <person name="Mali S."/>
            <person name="Midha S."/>
            <person name="Gautam V."/>
            <person name="Dash L."/>
            <person name="Kumar S."/>
            <person name="Shastri J."/>
            <person name="Singhal L."/>
            <person name="Patil P.B."/>
        </authorList>
    </citation>
    <scope>NUCLEOTIDE SEQUENCE [LARGE SCALE GENOMIC DNA]</scope>
    <source>
        <strain evidence="3 4">BC-19</strain>
    </source>
</reference>